<evidence type="ECO:0000256" key="5">
    <source>
        <dbReference type="ARBA" id="ARBA00023239"/>
    </source>
</evidence>
<dbReference type="NCBIfam" id="NF007825">
    <property type="entry name" value="PRK10534.1"/>
    <property type="match status" value="1"/>
</dbReference>
<reference evidence="9" key="2">
    <citation type="submission" date="2020-09" db="EMBL/GenBank/DDBJ databases">
        <authorList>
            <person name="Sun Q."/>
            <person name="Kim S."/>
        </authorList>
    </citation>
    <scope>NUCLEOTIDE SEQUENCE</scope>
    <source>
        <strain evidence="9">KCTC 42651</strain>
    </source>
</reference>
<dbReference type="Pfam" id="PF01212">
    <property type="entry name" value="Beta_elim_lyase"/>
    <property type="match status" value="1"/>
</dbReference>
<evidence type="ECO:0000256" key="1">
    <source>
        <dbReference type="ARBA" id="ARBA00001933"/>
    </source>
</evidence>
<dbReference type="InterPro" id="IPR015421">
    <property type="entry name" value="PyrdxlP-dep_Trfase_major"/>
</dbReference>
<dbReference type="Gene3D" id="3.90.1150.10">
    <property type="entry name" value="Aspartate Aminotransferase, domain 1"/>
    <property type="match status" value="1"/>
</dbReference>
<dbReference type="EMBL" id="BMZS01000010">
    <property type="protein sequence ID" value="GHD58450.1"/>
    <property type="molecule type" value="Genomic_DNA"/>
</dbReference>
<reference evidence="9" key="1">
    <citation type="journal article" date="2014" name="Int. J. Syst. Evol. Microbiol.">
        <title>Complete genome sequence of Corynebacterium casei LMG S-19264T (=DSM 44701T), isolated from a smear-ripened cheese.</title>
        <authorList>
            <consortium name="US DOE Joint Genome Institute (JGI-PGF)"/>
            <person name="Walter F."/>
            <person name="Albersmeier A."/>
            <person name="Kalinowski J."/>
            <person name="Ruckert C."/>
        </authorList>
    </citation>
    <scope>NUCLEOTIDE SEQUENCE</scope>
    <source>
        <strain evidence="9">KCTC 42651</strain>
    </source>
</reference>
<evidence type="ECO:0000256" key="7">
    <source>
        <dbReference type="SAM" id="MobiDB-lite"/>
    </source>
</evidence>
<dbReference type="Gene3D" id="3.40.640.10">
    <property type="entry name" value="Type I PLP-dependent aspartate aminotransferase-like (Major domain)"/>
    <property type="match status" value="1"/>
</dbReference>
<evidence type="ECO:0000256" key="4">
    <source>
        <dbReference type="ARBA" id="ARBA00022898"/>
    </source>
</evidence>
<dbReference type="PANTHER" id="PTHR48097:SF9">
    <property type="entry name" value="L-THREONINE ALDOLASE"/>
    <property type="match status" value="1"/>
</dbReference>
<evidence type="ECO:0000259" key="8">
    <source>
        <dbReference type="Pfam" id="PF01212"/>
    </source>
</evidence>
<dbReference type="InterPro" id="IPR001597">
    <property type="entry name" value="ArAA_b-elim_lyase/Thr_aldolase"/>
</dbReference>
<feature type="modified residue" description="N6-(pyridoxal phosphate)lysine" evidence="6">
    <location>
        <position position="217"/>
    </location>
</feature>
<proteinExistence type="inferred from homology"/>
<dbReference type="GO" id="GO:0005829">
    <property type="term" value="C:cytosol"/>
    <property type="evidence" value="ECO:0007669"/>
    <property type="project" value="TreeGrafter"/>
</dbReference>
<organism evidence="9 10">
    <name type="scientific">Thalassobaculum fulvum</name>
    <dbReference type="NCBI Taxonomy" id="1633335"/>
    <lineage>
        <taxon>Bacteria</taxon>
        <taxon>Pseudomonadati</taxon>
        <taxon>Pseudomonadota</taxon>
        <taxon>Alphaproteobacteria</taxon>
        <taxon>Rhodospirillales</taxon>
        <taxon>Thalassobaculaceae</taxon>
        <taxon>Thalassobaculum</taxon>
    </lineage>
</organism>
<dbReference type="PIRSF" id="PIRSF017617">
    <property type="entry name" value="Thr_aldolase"/>
    <property type="match status" value="1"/>
</dbReference>
<dbReference type="GO" id="GO:0006567">
    <property type="term" value="P:L-threonine catabolic process"/>
    <property type="evidence" value="ECO:0007669"/>
    <property type="project" value="TreeGrafter"/>
</dbReference>
<dbReference type="InterPro" id="IPR015424">
    <property type="entry name" value="PyrdxlP-dep_Trfase"/>
</dbReference>
<accession>A0A919CSL6</accession>
<feature type="region of interest" description="Disordered" evidence="7">
    <location>
        <begin position="1"/>
        <end position="27"/>
    </location>
</feature>
<dbReference type="FunFam" id="3.90.1150.10:FF:000041">
    <property type="entry name" value="Low-specificity L-threonine aldolase"/>
    <property type="match status" value="1"/>
</dbReference>
<name>A0A919CSL6_9PROT</name>
<dbReference type="InterPro" id="IPR023603">
    <property type="entry name" value="Low_specificity_L-TA-like"/>
</dbReference>
<feature type="domain" description="Aromatic amino acid beta-eliminating lyase/threonine aldolase" evidence="8">
    <location>
        <begin position="23"/>
        <end position="304"/>
    </location>
</feature>
<evidence type="ECO:0000256" key="2">
    <source>
        <dbReference type="ARBA" id="ARBA00006966"/>
    </source>
</evidence>
<gene>
    <name evidence="9" type="ORF">GCM10017083_41430</name>
</gene>
<dbReference type="AlphaFoldDB" id="A0A919CSL6"/>
<comment type="subunit">
    <text evidence="3">Homotetramer.</text>
</comment>
<comment type="caution">
    <text evidence="9">The sequence shown here is derived from an EMBL/GenBank/DDBJ whole genome shotgun (WGS) entry which is preliminary data.</text>
</comment>
<comment type="cofactor">
    <cofactor evidence="1">
        <name>pyridoxal 5'-phosphate</name>
        <dbReference type="ChEBI" id="CHEBI:597326"/>
    </cofactor>
</comment>
<evidence type="ECO:0000256" key="6">
    <source>
        <dbReference type="PIRSR" id="PIRSR017617-1"/>
    </source>
</evidence>
<comment type="similarity">
    <text evidence="2">Belongs to the threonine aldolase family.</text>
</comment>
<dbReference type="Proteomes" id="UP000630353">
    <property type="component" value="Unassembled WGS sequence"/>
</dbReference>
<evidence type="ECO:0000256" key="3">
    <source>
        <dbReference type="ARBA" id="ARBA00011881"/>
    </source>
</evidence>
<keyword evidence="4" id="KW-0663">Pyridoxal phosphate</keyword>
<keyword evidence="10" id="KW-1185">Reference proteome</keyword>
<evidence type="ECO:0000313" key="10">
    <source>
        <dbReference type="Proteomes" id="UP000630353"/>
    </source>
</evidence>
<dbReference type="NCBIfam" id="NF041359">
    <property type="entry name" value="GntG_guanitoxin"/>
    <property type="match status" value="1"/>
</dbReference>
<keyword evidence="5" id="KW-0456">Lyase</keyword>
<dbReference type="InterPro" id="IPR015422">
    <property type="entry name" value="PyrdxlP-dep_Trfase_small"/>
</dbReference>
<dbReference type="PANTHER" id="PTHR48097">
    <property type="entry name" value="L-THREONINE ALDOLASE-RELATED"/>
    <property type="match status" value="1"/>
</dbReference>
<evidence type="ECO:0000313" key="9">
    <source>
        <dbReference type="EMBL" id="GHD58450.1"/>
    </source>
</evidence>
<protein>
    <submittedName>
        <fullName evidence="9">Threonine aldolase</fullName>
    </submittedName>
</protein>
<dbReference type="SUPFAM" id="SSF53383">
    <property type="entry name" value="PLP-dependent transferases"/>
    <property type="match status" value="1"/>
</dbReference>
<dbReference type="GO" id="GO:0006545">
    <property type="term" value="P:glycine biosynthetic process"/>
    <property type="evidence" value="ECO:0007669"/>
    <property type="project" value="TreeGrafter"/>
</dbReference>
<dbReference type="FunFam" id="3.40.640.10:FF:000030">
    <property type="entry name" value="Low-specificity L-threonine aldolase"/>
    <property type="match status" value="1"/>
</dbReference>
<sequence>MYAGMTATRPAADRSAASNRRIDLRSDTVTQPTAAMREAMARAEVGDDVYGEDPSIIALEAKVAAMMGKEAALYVSSGTQSNLLGVLSHCQRGEEYLIGDVYHVYKSEALGTSVLGGVASYPLKTDATGGLDPAQVHAGVKPDDPHSPITRLLCLENTVSGRVQAPERIAALAAAAREHGLNVHLDGARLMNACVKLGKTAQELAAPFDTVSLCLSKGLGAPVGSVLSGPADVIKRARRLRKMVGGGMRQAGILAAAGLHALEHHVERLAEDHANARRLAEGLAGFERISVDLDAVETNMLFVQPHPDDFDALRAHMAARGIVLAGQKPRIRVVTHLDVTAEDVDRVLEAVADFYKGK</sequence>
<dbReference type="GO" id="GO:0008732">
    <property type="term" value="F:L-allo-threonine aldolase activity"/>
    <property type="evidence" value="ECO:0007669"/>
    <property type="project" value="TreeGrafter"/>
</dbReference>